<accession>F4RJM0</accession>
<evidence type="ECO:0000256" key="2">
    <source>
        <dbReference type="SAM" id="Phobius"/>
    </source>
</evidence>
<feature type="transmembrane region" description="Helical" evidence="2">
    <location>
        <begin position="6"/>
        <end position="28"/>
    </location>
</feature>
<dbReference type="AlphaFoldDB" id="F4RJM0"/>
<feature type="compositionally biased region" description="Polar residues" evidence="1">
    <location>
        <begin position="60"/>
        <end position="74"/>
    </location>
</feature>
<dbReference type="OrthoDB" id="2505401at2759"/>
<keyword evidence="4" id="KW-1185">Reference proteome</keyword>
<sequence>METAIYFVIGLSCILFFFVIVLAIVFLWTRSRPRHNSRSPPSTVASSNRSRMAARWAHMQQGSLKPNDMGQQSPAPKYEDVEEVLGSNPNHDENVPFPDEFGIGGGISSSRNRCGSLTASSAAGSALVGAGPNGTRTFLKGWFGLDEPNYSGFNVAPEVREKGRGDTLPMRTPGGLPSSAASDSVVPHHRVPTQEESDDVDWETASAHEETV</sequence>
<gene>
    <name evidence="3" type="ORF">MELLADRAFT_77600</name>
</gene>
<organism evidence="4">
    <name type="scientific">Melampsora larici-populina (strain 98AG31 / pathotype 3-4-7)</name>
    <name type="common">Poplar leaf rust fungus</name>
    <dbReference type="NCBI Taxonomy" id="747676"/>
    <lineage>
        <taxon>Eukaryota</taxon>
        <taxon>Fungi</taxon>
        <taxon>Dikarya</taxon>
        <taxon>Basidiomycota</taxon>
        <taxon>Pucciniomycotina</taxon>
        <taxon>Pucciniomycetes</taxon>
        <taxon>Pucciniales</taxon>
        <taxon>Melampsoraceae</taxon>
        <taxon>Melampsora</taxon>
    </lineage>
</organism>
<name>F4RJM0_MELLP</name>
<evidence type="ECO:0000313" key="4">
    <source>
        <dbReference type="Proteomes" id="UP000001072"/>
    </source>
</evidence>
<dbReference type="HOGENOM" id="CLU_117296_0_0_1"/>
<dbReference type="Proteomes" id="UP000001072">
    <property type="component" value="Unassembled WGS sequence"/>
</dbReference>
<dbReference type="RefSeq" id="XP_007409236.1">
    <property type="nucleotide sequence ID" value="XM_007409174.1"/>
</dbReference>
<dbReference type="InParanoid" id="F4RJM0"/>
<reference evidence="4" key="1">
    <citation type="journal article" date="2011" name="Proc. Natl. Acad. Sci. U.S.A.">
        <title>Obligate biotrophy features unraveled by the genomic analysis of rust fungi.</title>
        <authorList>
            <person name="Duplessis S."/>
            <person name="Cuomo C.A."/>
            <person name="Lin Y.-C."/>
            <person name="Aerts A."/>
            <person name="Tisserant E."/>
            <person name="Veneault-Fourrey C."/>
            <person name="Joly D.L."/>
            <person name="Hacquard S."/>
            <person name="Amselem J."/>
            <person name="Cantarel B.L."/>
            <person name="Chiu R."/>
            <person name="Coutinho P.M."/>
            <person name="Feau N."/>
            <person name="Field M."/>
            <person name="Frey P."/>
            <person name="Gelhaye E."/>
            <person name="Goldberg J."/>
            <person name="Grabherr M.G."/>
            <person name="Kodira C.D."/>
            <person name="Kohler A."/>
            <person name="Kuees U."/>
            <person name="Lindquist E.A."/>
            <person name="Lucas S.M."/>
            <person name="Mago R."/>
            <person name="Mauceli E."/>
            <person name="Morin E."/>
            <person name="Murat C."/>
            <person name="Pangilinan J.L."/>
            <person name="Park R."/>
            <person name="Pearson M."/>
            <person name="Quesneville H."/>
            <person name="Rouhier N."/>
            <person name="Sakthikumar S."/>
            <person name="Salamov A.A."/>
            <person name="Schmutz J."/>
            <person name="Selles B."/>
            <person name="Shapiro H."/>
            <person name="Tanguay P."/>
            <person name="Tuskan G.A."/>
            <person name="Henrissat B."/>
            <person name="Van de Peer Y."/>
            <person name="Rouze P."/>
            <person name="Ellis J.G."/>
            <person name="Dodds P.N."/>
            <person name="Schein J.E."/>
            <person name="Zhong S."/>
            <person name="Hamelin R.C."/>
            <person name="Grigoriev I.V."/>
            <person name="Szabo L.J."/>
            <person name="Martin F."/>
        </authorList>
    </citation>
    <scope>NUCLEOTIDE SEQUENCE [LARGE SCALE GENOMIC DNA]</scope>
    <source>
        <strain evidence="4">98AG31 / pathotype 3-4-7</strain>
    </source>
</reference>
<feature type="region of interest" description="Disordered" evidence="1">
    <location>
        <begin position="56"/>
        <end position="75"/>
    </location>
</feature>
<dbReference type="KEGG" id="mlr:MELLADRAFT_77600"/>
<keyword evidence="2" id="KW-1133">Transmembrane helix</keyword>
<evidence type="ECO:0000313" key="3">
    <source>
        <dbReference type="EMBL" id="EGG07329.1"/>
    </source>
</evidence>
<feature type="region of interest" description="Disordered" evidence="1">
    <location>
        <begin position="160"/>
        <end position="212"/>
    </location>
</feature>
<proteinExistence type="predicted"/>
<protein>
    <submittedName>
        <fullName evidence="3">Uncharacterized protein</fullName>
    </submittedName>
</protein>
<dbReference type="GeneID" id="18932968"/>
<dbReference type="VEuPathDB" id="FungiDB:MELLADRAFT_77600"/>
<dbReference type="EMBL" id="GL883104">
    <property type="protein sequence ID" value="EGG07329.1"/>
    <property type="molecule type" value="Genomic_DNA"/>
</dbReference>
<keyword evidence="2" id="KW-0812">Transmembrane</keyword>
<evidence type="ECO:0000256" key="1">
    <source>
        <dbReference type="SAM" id="MobiDB-lite"/>
    </source>
</evidence>
<keyword evidence="2" id="KW-0472">Membrane</keyword>